<gene>
    <name evidence="4" type="ORF">Slin15195_G121750</name>
</gene>
<reference evidence="4" key="1">
    <citation type="submission" date="2022-06" db="EMBL/GenBank/DDBJ databases">
        <title>Complete genome sequences of two strains of the flax pathogen Septoria linicola.</title>
        <authorList>
            <person name="Lapalu N."/>
            <person name="Simon A."/>
            <person name="Demenou B."/>
            <person name="Paumier D."/>
            <person name="Guillot M.-P."/>
            <person name="Gout L."/>
            <person name="Valade R."/>
        </authorList>
    </citation>
    <scope>NUCLEOTIDE SEQUENCE</scope>
    <source>
        <strain evidence="4">SE15195</strain>
    </source>
</reference>
<dbReference type="OrthoDB" id="20368at2759"/>
<sequence length="454" mass="51548">MWAQTVSSSTHVRVGALFVTLIPLSYCSWRLRPKLQHDESNVSSSSQLSSNEWQEQWLNTDLLQPFDSTAIQVKCNETEWNQNLVFDLHNGNGGIGNVRAQVTDFVFYAMEMGASIVLPSMAARQDDNLVDVWSAGEEDFSYMFDEVWFRESIAEACPQMVVYGHDEVEAGWRKVEQTYDARVPRARKHSTKEEWVQQTKTWLADHSVTSNTRTVVNVERDEWETNTRGERAEFRLALGMLFRTRQDMRRYAAAATHSLAVKYGIEMLPWASLHPRAYYGAHLRTESDTIAAGWLAAPSSTEVGLDFAAQTDYYMEAAIANDLSVIFAASGNMSEIGRFKVKAASSRPPLTVVSKWDLLSTDESESLRGMHWDQQALVDLEILKRCSVFGGMAKSSYAFLIAMARTAWMEQHKMVQDPWFAPHEDAMVAFDNKLNKIWGRNQVNEERVPTGAWP</sequence>
<evidence type="ECO:0000256" key="1">
    <source>
        <dbReference type="ARBA" id="ARBA00022679"/>
    </source>
</evidence>
<protein>
    <submittedName>
        <fullName evidence="4">GDP-fucose protein O-fucosyltransferase</fullName>
    </submittedName>
</protein>
<dbReference type="EMBL" id="CP099428">
    <property type="protein sequence ID" value="USW58856.1"/>
    <property type="molecule type" value="Genomic_DNA"/>
</dbReference>
<dbReference type="GO" id="GO:0006004">
    <property type="term" value="P:fucose metabolic process"/>
    <property type="evidence" value="ECO:0007669"/>
    <property type="project" value="UniProtKB-KW"/>
</dbReference>
<organism evidence="4 5">
    <name type="scientific">Septoria linicola</name>
    <dbReference type="NCBI Taxonomy" id="215465"/>
    <lineage>
        <taxon>Eukaryota</taxon>
        <taxon>Fungi</taxon>
        <taxon>Dikarya</taxon>
        <taxon>Ascomycota</taxon>
        <taxon>Pezizomycotina</taxon>
        <taxon>Dothideomycetes</taxon>
        <taxon>Dothideomycetidae</taxon>
        <taxon>Mycosphaerellales</taxon>
        <taxon>Mycosphaerellaceae</taxon>
        <taxon>Septoria</taxon>
    </lineage>
</organism>
<keyword evidence="5" id="KW-1185">Reference proteome</keyword>
<accession>A0A9Q9B9K0</accession>
<dbReference type="GO" id="GO:0016740">
    <property type="term" value="F:transferase activity"/>
    <property type="evidence" value="ECO:0007669"/>
    <property type="project" value="UniProtKB-KW"/>
</dbReference>
<keyword evidence="1" id="KW-0808">Transferase</keyword>
<dbReference type="Proteomes" id="UP001056384">
    <property type="component" value="Chromosome 11"/>
</dbReference>
<keyword evidence="2" id="KW-0294">Fucose metabolism</keyword>
<dbReference type="AlphaFoldDB" id="A0A9Q9B9K0"/>
<evidence type="ECO:0000256" key="2">
    <source>
        <dbReference type="ARBA" id="ARBA00023253"/>
    </source>
</evidence>
<dbReference type="Gene3D" id="3.40.50.11350">
    <property type="match status" value="1"/>
</dbReference>
<proteinExistence type="predicted"/>
<keyword evidence="3" id="KW-0119">Carbohydrate metabolism</keyword>
<dbReference type="CDD" id="cd11296">
    <property type="entry name" value="O-FucT_like"/>
    <property type="match status" value="1"/>
</dbReference>
<dbReference type="InterPro" id="IPR019378">
    <property type="entry name" value="GDP-Fuc_O-FucTrfase"/>
</dbReference>
<evidence type="ECO:0000313" key="5">
    <source>
        <dbReference type="Proteomes" id="UP001056384"/>
    </source>
</evidence>
<evidence type="ECO:0000313" key="4">
    <source>
        <dbReference type="EMBL" id="USW58856.1"/>
    </source>
</evidence>
<dbReference type="Pfam" id="PF10250">
    <property type="entry name" value="O-FucT"/>
    <property type="match status" value="1"/>
</dbReference>
<evidence type="ECO:0000256" key="3">
    <source>
        <dbReference type="ARBA" id="ARBA00023277"/>
    </source>
</evidence>
<name>A0A9Q9B9K0_9PEZI</name>